<keyword evidence="1" id="KW-0472">Membrane</keyword>
<organism evidence="2 3">
    <name type="scientific">Humibacillus xanthopallidus</name>
    <dbReference type="NCBI Taxonomy" id="412689"/>
    <lineage>
        <taxon>Bacteria</taxon>
        <taxon>Bacillati</taxon>
        <taxon>Actinomycetota</taxon>
        <taxon>Actinomycetes</taxon>
        <taxon>Micrococcales</taxon>
        <taxon>Intrasporangiaceae</taxon>
        <taxon>Humibacillus</taxon>
    </lineage>
</organism>
<evidence type="ECO:0008006" key="4">
    <source>
        <dbReference type="Google" id="ProtNLM"/>
    </source>
</evidence>
<proteinExistence type="predicted"/>
<evidence type="ECO:0000313" key="3">
    <source>
        <dbReference type="Proteomes" id="UP000320085"/>
    </source>
</evidence>
<keyword evidence="1" id="KW-0812">Transmembrane</keyword>
<keyword evidence="1" id="KW-1133">Transmembrane helix</keyword>
<reference evidence="2 3" key="1">
    <citation type="submission" date="2019-06" db="EMBL/GenBank/DDBJ databases">
        <title>Sequencing the genomes of 1000 actinobacteria strains.</title>
        <authorList>
            <person name="Klenk H.-P."/>
        </authorList>
    </citation>
    <scope>NUCLEOTIDE SEQUENCE [LARGE SCALE GENOMIC DNA]</scope>
    <source>
        <strain evidence="2 3">DSM 21776</strain>
    </source>
</reference>
<dbReference type="EMBL" id="VFQF01000003">
    <property type="protein sequence ID" value="TQN45502.1"/>
    <property type="molecule type" value="Genomic_DNA"/>
</dbReference>
<feature type="transmembrane region" description="Helical" evidence="1">
    <location>
        <begin position="269"/>
        <end position="287"/>
    </location>
</feature>
<accession>A0A543PN37</accession>
<dbReference type="OrthoDB" id="3297477at2"/>
<feature type="transmembrane region" description="Helical" evidence="1">
    <location>
        <begin position="212"/>
        <end position="234"/>
    </location>
</feature>
<dbReference type="RefSeq" id="WP_141824707.1">
    <property type="nucleotide sequence ID" value="NZ_BAAAQC010000013.1"/>
</dbReference>
<evidence type="ECO:0000313" key="2">
    <source>
        <dbReference type="EMBL" id="TQN45502.1"/>
    </source>
</evidence>
<sequence length="292" mass="29285">MSTDTASDASTSDGLVAEAPAPRAASAGYRMTWTRVVHSEWIRFVTVRANLWTLASIVVVMVGIGLIAAGTSTGSVSAPGPAGGGPGLSGTDPLTIVLAGQTLAVLVIGVLGVLVGVREYGSGMVRTTMAAVPRRLPVLAARIVVFVAVTGVVVLVSTLGAYLGGTAVLDNGNAATADWSDPGVPRAVLGTAAYLVGIGVIGICLGLLTRSIGFGVGSLIGLILVVPGFASLLLPDDWKDAVGYLPSQAGSAFTTVVARDNLLSPGTGAVVYAVWLVAAVVAAGVALRRRDV</sequence>
<feature type="transmembrane region" description="Helical" evidence="1">
    <location>
        <begin position="94"/>
        <end position="117"/>
    </location>
</feature>
<feature type="transmembrane region" description="Helical" evidence="1">
    <location>
        <begin position="51"/>
        <end position="74"/>
    </location>
</feature>
<gene>
    <name evidence="2" type="ORF">FHX52_4742</name>
</gene>
<protein>
    <recommendedName>
        <fullName evidence="4">ABC-type transport system involved in multi-copper enzyme maturation permease subunit</fullName>
    </recommendedName>
</protein>
<dbReference type="Proteomes" id="UP000320085">
    <property type="component" value="Unassembled WGS sequence"/>
</dbReference>
<dbReference type="AlphaFoldDB" id="A0A543PN37"/>
<feature type="transmembrane region" description="Helical" evidence="1">
    <location>
        <begin position="183"/>
        <end position="205"/>
    </location>
</feature>
<comment type="caution">
    <text evidence="2">The sequence shown here is derived from an EMBL/GenBank/DDBJ whole genome shotgun (WGS) entry which is preliminary data.</text>
</comment>
<name>A0A543PN37_9MICO</name>
<feature type="transmembrane region" description="Helical" evidence="1">
    <location>
        <begin position="138"/>
        <end position="163"/>
    </location>
</feature>
<evidence type="ECO:0000256" key="1">
    <source>
        <dbReference type="SAM" id="Phobius"/>
    </source>
</evidence>